<evidence type="ECO:0008006" key="5">
    <source>
        <dbReference type="Google" id="ProtNLM"/>
    </source>
</evidence>
<dbReference type="InParanoid" id="A0A078AEV6"/>
<feature type="compositionally biased region" description="Polar residues" evidence="1">
    <location>
        <begin position="20"/>
        <end position="29"/>
    </location>
</feature>
<gene>
    <name evidence="3" type="primary">Contig7009.g7502</name>
    <name evidence="3" type="ORF">STYLEM_9037</name>
</gene>
<organism evidence="3 4">
    <name type="scientific">Stylonychia lemnae</name>
    <name type="common">Ciliate</name>
    <dbReference type="NCBI Taxonomy" id="5949"/>
    <lineage>
        <taxon>Eukaryota</taxon>
        <taxon>Sar</taxon>
        <taxon>Alveolata</taxon>
        <taxon>Ciliophora</taxon>
        <taxon>Intramacronucleata</taxon>
        <taxon>Spirotrichea</taxon>
        <taxon>Stichotrichia</taxon>
        <taxon>Sporadotrichida</taxon>
        <taxon>Oxytrichidae</taxon>
        <taxon>Stylonychinae</taxon>
        <taxon>Stylonychia</taxon>
    </lineage>
</organism>
<feature type="transmembrane region" description="Helical" evidence="2">
    <location>
        <begin position="556"/>
        <end position="579"/>
    </location>
</feature>
<feature type="transmembrane region" description="Helical" evidence="2">
    <location>
        <begin position="464"/>
        <end position="482"/>
    </location>
</feature>
<proteinExistence type="predicted"/>
<feature type="transmembrane region" description="Helical" evidence="2">
    <location>
        <begin position="523"/>
        <end position="544"/>
    </location>
</feature>
<feature type="transmembrane region" description="Helical" evidence="2">
    <location>
        <begin position="488"/>
        <end position="511"/>
    </location>
</feature>
<evidence type="ECO:0000313" key="4">
    <source>
        <dbReference type="Proteomes" id="UP000039865"/>
    </source>
</evidence>
<reference evidence="3 4" key="1">
    <citation type="submission" date="2014-06" db="EMBL/GenBank/DDBJ databases">
        <authorList>
            <person name="Swart Estienne"/>
        </authorList>
    </citation>
    <scope>NUCLEOTIDE SEQUENCE [LARGE SCALE GENOMIC DNA]</scope>
    <source>
        <strain evidence="3 4">130c</strain>
    </source>
</reference>
<feature type="compositionally biased region" description="Polar residues" evidence="1">
    <location>
        <begin position="1"/>
        <end position="11"/>
    </location>
</feature>
<sequence>MSFSSFFSGDNPQKVRNERNPVQSSLNSRQKSVLDKLFGNGNEKKHFYERLQKPFKQTFIASNQFDQYNKNNLIMNLKDKKSGFKIVPQVTQLFDNQPLKLKFLFQKKHSSLTQKTLSMKSILKIDDPQDIALQNYNYFNYYLDVDNPNLSFNRIFISNQFNILPDHDRFYAEFLQTIAFQQNNMNFGARINYLRDKYVHLFAYKEAAKYRLLFDLNPAEIKVQARCLYMNLHYELLGINANCDFKNSRYEVDLLHSHPLTNKELTNFYALYYTDLNIVVYYVNLAIQGAFSIPIAYLMVKKISLETSQQCLLEQFLLLEKEKELTGYFSLCTAKQPLKLNKLILTFATLPLGIMLSILLQSVIYTRDDGFFYNEDQVKYKTLAYFLVAFSEQIENDKKSISIKKFFKLKVNYGIMFSFGLLTAVFYFQLQKWPHITNQFNFTPLSQTIYNILRFVRSYMQVKLSYLYQQIKAVGVMLGTLSKANVGLTTFLAFMIGFFLAALLITIYMQCQHLIEKENINCFLIYGGNMAVGGILSMVITIVGDKIHYMNRDIKTWIYFAEGLIILLVSIAFFIMMCLTRAM</sequence>
<keyword evidence="2" id="KW-0812">Transmembrane</keyword>
<dbReference type="AlphaFoldDB" id="A0A078AEV6"/>
<dbReference type="OrthoDB" id="10679804at2759"/>
<name>A0A078AEV6_STYLE</name>
<keyword evidence="4" id="KW-1185">Reference proteome</keyword>
<evidence type="ECO:0000256" key="2">
    <source>
        <dbReference type="SAM" id="Phobius"/>
    </source>
</evidence>
<evidence type="ECO:0000256" key="1">
    <source>
        <dbReference type="SAM" id="MobiDB-lite"/>
    </source>
</evidence>
<keyword evidence="2" id="KW-0472">Membrane</keyword>
<dbReference type="Proteomes" id="UP000039865">
    <property type="component" value="Unassembled WGS sequence"/>
</dbReference>
<feature type="region of interest" description="Disordered" evidence="1">
    <location>
        <begin position="1"/>
        <end position="29"/>
    </location>
</feature>
<feature type="transmembrane region" description="Helical" evidence="2">
    <location>
        <begin position="279"/>
        <end position="300"/>
    </location>
</feature>
<accession>A0A078AEV6</accession>
<keyword evidence="2" id="KW-1133">Transmembrane helix</keyword>
<dbReference type="EMBL" id="CCKQ01008583">
    <property type="protein sequence ID" value="CDW80042.1"/>
    <property type="molecule type" value="Genomic_DNA"/>
</dbReference>
<feature type="transmembrane region" description="Helical" evidence="2">
    <location>
        <begin position="411"/>
        <end position="430"/>
    </location>
</feature>
<protein>
    <recommendedName>
        <fullName evidence="5">Transmembrane protein</fullName>
    </recommendedName>
</protein>
<evidence type="ECO:0000313" key="3">
    <source>
        <dbReference type="EMBL" id="CDW80042.1"/>
    </source>
</evidence>
<feature type="transmembrane region" description="Helical" evidence="2">
    <location>
        <begin position="343"/>
        <end position="364"/>
    </location>
</feature>